<keyword evidence="2" id="KW-1185">Reference proteome</keyword>
<proteinExistence type="predicted"/>
<reference evidence="1" key="2">
    <citation type="journal article" date="2020" name="Nat. Commun.">
        <title>Large-scale genome sequencing of mycorrhizal fungi provides insights into the early evolution of symbiotic traits.</title>
        <authorList>
            <person name="Miyauchi S."/>
            <person name="Kiss E."/>
            <person name="Kuo A."/>
            <person name="Drula E."/>
            <person name="Kohler A."/>
            <person name="Sanchez-Garcia M."/>
            <person name="Morin E."/>
            <person name="Andreopoulos B."/>
            <person name="Barry K.W."/>
            <person name="Bonito G."/>
            <person name="Buee M."/>
            <person name="Carver A."/>
            <person name="Chen C."/>
            <person name="Cichocki N."/>
            <person name="Clum A."/>
            <person name="Culley D."/>
            <person name="Crous P.W."/>
            <person name="Fauchery L."/>
            <person name="Girlanda M."/>
            <person name="Hayes R.D."/>
            <person name="Keri Z."/>
            <person name="LaButti K."/>
            <person name="Lipzen A."/>
            <person name="Lombard V."/>
            <person name="Magnuson J."/>
            <person name="Maillard F."/>
            <person name="Murat C."/>
            <person name="Nolan M."/>
            <person name="Ohm R.A."/>
            <person name="Pangilinan J."/>
            <person name="Pereira M.F."/>
            <person name="Perotto S."/>
            <person name="Peter M."/>
            <person name="Pfister S."/>
            <person name="Riley R."/>
            <person name="Sitrit Y."/>
            <person name="Stielow J.B."/>
            <person name="Szollosi G."/>
            <person name="Zifcakova L."/>
            <person name="Stursova M."/>
            <person name="Spatafora J.W."/>
            <person name="Tedersoo L."/>
            <person name="Vaario L.M."/>
            <person name="Yamada A."/>
            <person name="Yan M."/>
            <person name="Wang P."/>
            <person name="Xu J."/>
            <person name="Bruns T."/>
            <person name="Baldrian P."/>
            <person name="Vilgalys R."/>
            <person name="Dunand C."/>
            <person name="Henrissat B."/>
            <person name="Grigoriev I.V."/>
            <person name="Hibbett D."/>
            <person name="Nagy L.G."/>
            <person name="Martin F.M."/>
        </authorList>
    </citation>
    <scope>NUCLEOTIDE SEQUENCE</scope>
    <source>
        <strain evidence="1">P2</strain>
    </source>
</reference>
<name>A0ACB6ZJL7_THEGA</name>
<sequence>MANYHYDESGVMAAYFVVSVLFIILVPSTFSLFSSFKAKSQVLGCQCRPCVDQRARIRRWEKGSLLRPKISKLAIFVTVGWALFAFLATRVSSQAFDSKLYDPYEILGIKQGITEKEIKSRYKKLSLKFHPDKVKLAINQTVEEVAAKFVEITKAYKSLTDETIRGNYEKYGHPDGRQEMSMGIAIPIQFIEGKNNVWVLGLYALIFGFSLPALVGRWWFGNQKKTKDGVNAKTAASFFLSVKEEWGIDELVGVLGKGFAKELQLSSGSVNELKELELKVREGLGENWRILADAAGVRESKSAKRAFILVSAHLLRIPVTNKSLREEQMKILLQSPQVLTSLLNICLSRNWLTPSLAAVQLSAHLTQAVPPPPKTVKESDKDWLKFSQLPDISLGEVDKFKDVHGFDGLVENLKSSNDPRAGDVKKAIQNWGSVQIVGSTFKVVGERIVTPLSFINLIVKLRIPRSPVAEEELSIQPRDAEKREQEFLVSKKDVEDVLLDNTGRTWAHAPHWPQTKKPSWWIVLGDIKANRVVVPPFRVSDIPFTDSDYRMYKTQFQAPPNVGSYTWRVFVVSDTYVGDDTYQDITLDIEDASTLGEDAQGAEDEISDPEEDSLAGQMAMMRGGSVKKRQVESDDDDSDTDGDEKGDDSSDSDSD</sequence>
<reference evidence="1" key="1">
    <citation type="submission" date="2019-10" db="EMBL/GenBank/DDBJ databases">
        <authorList>
            <consortium name="DOE Joint Genome Institute"/>
            <person name="Kuo A."/>
            <person name="Miyauchi S."/>
            <person name="Kiss E."/>
            <person name="Drula E."/>
            <person name="Kohler A."/>
            <person name="Sanchez-Garcia M."/>
            <person name="Andreopoulos B."/>
            <person name="Barry K.W."/>
            <person name="Bonito G."/>
            <person name="Buee M."/>
            <person name="Carver A."/>
            <person name="Chen C."/>
            <person name="Cichocki N."/>
            <person name="Clum A."/>
            <person name="Culley D."/>
            <person name="Crous P.W."/>
            <person name="Fauchery L."/>
            <person name="Girlanda M."/>
            <person name="Hayes R."/>
            <person name="Keri Z."/>
            <person name="Labutti K."/>
            <person name="Lipzen A."/>
            <person name="Lombard V."/>
            <person name="Magnuson J."/>
            <person name="Maillard F."/>
            <person name="Morin E."/>
            <person name="Murat C."/>
            <person name="Nolan M."/>
            <person name="Ohm R."/>
            <person name="Pangilinan J."/>
            <person name="Pereira M."/>
            <person name="Perotto S."/>
            <person name="Peter M."/>
            <person name="Riley R."/>
            <person name="Sitrit Y."/>
            <person name="Stielow B."/>
            <person name="Szollosi G."/>
            <person name="Zifcakova L."/>
            <person name="Stursova M."/>
            <person name="Spatafora J.W."/>
            <person name="Tedersoo L."/>
            <person name="Vaario L.-M."/>
            <person name="Yamada A."/>
            <person name="Yan M."/>
            <person name="Wang P."/>
            <person name="Xu J."/>
            <person name="Bruns T."/>
            <person name="Baldrian P."/>
            <person name="Vilgalys R."/>
            <person name="Henrissat B."/>
            <person name="Grigoriev I.V."/>
            <person name="Hibbett D."/>
            <person name="Nagy L.G."/>
            <person name="Martin F.M."/>
        </authorList>
    </citation>
    <scope>NUCLEOTIDE SEQUENCE</scope>
    <source>
        <strain evidence="1">P2</strain>
    </source>
</reference>
<evidence type="ECO:0000313" key="2">
    <source>
        <dbReference type="Proteomes" id="UP000886501"/>
    </source>
</evidence>
<organism evidence="1 2">
    <name type="scientific">Thelephora ganbajun</name>
    <name type="common">Ganba fungus</name>
    <dbReference type="NCBI Taxonomy" id="370292"/>
    <lineage>
        <taxon>Eukaryota</taxon>
        <taxon>Fungi</taxon>
        <taxon>Dikarya</taxon>
        <taxon>Basidiomycota</taxon>
        <taxon>Agaricomycotina</taxon>
        <taxon>Agaricomycetes</taxon>
        <taxon>Thelephorales</taxon>
        <taxon>Thelephoraceae</taxon>
        <taxon>Thelephora</taxon>
    </lineage>
</organism>
<protein>
    <submittedName>
        <fullName evidence="1">DnaJ-domain-containing protein</fullName>
    </submittedName>
</protein>
<dbReference type="Proteomes" id="UP000886501">
    <property type="component" value="Unassembled WGS sequence"/>
</dbReference>
<comment type="caution">
    <text evidence="1">The sequence shown here is derived from an EMBL/GenBank/DDBJ whole genome shotgun (WGS) entry which is preliminary data.</text>
</comment>
<evidence type="ECO:0000313" key="1">
    <source>
        <dbReference type="EMBL" id="KAF9649601.1"/>
    </source>
</evidence>
<accession>A0ACB6ZJL7</accession>
<gene>
    <name evidence="1" type="ORF">BDM02DRAFT_3094385</name>
</gene>
<dbReference type="EMBL" id="MU117995">
    <property type="protein sequence ID" value="KAF9649601.1"/>
    <property type="molecule type" value="Genomic_DNA"/>
</dbReference>